<evidence type="ECO:0000313" key="7">
    <source>
        <dbReference type="Proteomes" id="UP000503540"/>
    </source>
</evidence>
<dbReference type="InterPro" id="IPR011075">
    <property type="entry name" value="TetR_C"/>
</dbReference>
<evidence type="ECO:0000259" key="5">
    <source>
        <dbReference type="PROSITE" id="PS50977"/>
    </source>
</evidence>
<evidence type="ECO:0000256" key="4">
    <source>
        <dbReference type="PROSITE-ProRule" id="PRU00335"/>
    </source>
</evidence>
<organism evidence="6 7">
    <name type="scientific">Nocardia arthritidis</name>
    <dbReference type="NCBI Taxonomy" id="228602"/>
    <lineage>
        <taxon>Bacteria</taxon>
        <taxon>Bacillati</taxon>
        <taxon>Actinomycetota</taxon>
        <taxon>Actinomycetes</taxon>
        <taxon>Mycobacteriales</taxon>
        <taxon>Nocardiaceae</taxon>
        <taxon>Nocardia</taxon>
    </lineage>
</organism>
<dbReference type="RefSeq" id="WP_167475554.1">
    <property type="nucleotide sequence ID" value="NZ_CP046172.1"/>
</dbReference>
<dbReference type="Gene3D" id="1.10.10.60">
    <property type="entry name" value="Homeodomain-like"/>
    <property type="match status" value="1"/>
</dbReference>
<proteinExistence type="predicted"/>
<keyword evidence="7" id="KW-1185">Reference proteome</keyword>
<feature type="DNA-binding region" description="H-T-H motif" evidence="4">
    <location>
        <begin position="38"/>
        <end position="57"/>
    </location>
</feature>
<dbReference type="AlphaFoldDB" id="A0A6G9YID3"/>
<evidence type="ECO:0000313" key="6">
    <source>
        <dbReference type="EMBL" id="QIS12944.1"/>
    </source>
</evidence>
<keyword evidence="3" id="KW-0804">Transcription</keyword>
<dbReference type="EMBL" id="CP046172">
    <property type="protein sequence ID" value="QIS12944.1"/>
    <property type="molecule type" value="Genomic_DNA"/>
</dbReference>
<accession>A0A6G9YID3</accession>
<dbReference type="InterPro" id="IPR001647">
    <property type="entry name" value="HTH_TetR"/>
</dbReference>
<dbReference type="PROSITE" id="PS50977">
    <property type="entry name" value="HTH_TETR_2"/>
    <property type="match status" value="1"/>
</dbReference>
<dbReference type="PANTHER" id="PTHR47506">
    <property type="entry name" value="TRANSCRIPTIONAL REGULATORY PROTEIN"/>
    <property type="match status" value="1"/>
</dbReference>
<evidence type="ECO:0000256" key="3">
    <source>
        <dbReference type="ARBA" id="ARBA00023163"/>
    </source>
</evidence>
<protein>
    <submittedName>
        <fullName evidence="6">TetR family transcriptional regulator</fullName>
    </submittedName>
</protein>
<dbReference type="Pfam" id="PF00440">
    <property type="entry name" value="TetR_N"/>
    <property type="match status" value="1"/>
</dbReference>
<dbReference type="GO" id="GO:0003677">
    <property type="term" value="F:DNA binding"/>
    <property type="evidence" value="ECO:0007669"/>
    <property type="project" value="UniProtKB-UniRule"/>
</dbReference>
<dbReference type="SUPFAM" id="SSF48498">
    <property type="entry name" value="Tetracyclin repressor-like, C-terminal domain"/>
    <property type="match status" value="1"/>
</dbReference>
<dbReference type="SUPFAM" id="SSF46689">
    <property type="entry name" value="Homeodomain-like"/>
    <property type="match status" value="1"/>
</dbReference>
<dbReference type="KEGG" id="nah:F5544_25450"/>
<keyword evidence="1" id="KW-0805">Transcription regulation</keyword>
<reference evidence="6 7" key="1">
    <citation type="journal article" date="2019" name="ACS Chem. Biol.">
        <title>Identification and Mobilization of a Cryptic Antibiotic Biosynthesis Gene Locus from a Human-Pathogenic Nocardia Isolate.</title>
        <authorList>
            <person name="Herisse M."/>
            <person name="Ishida K."/>
            <person name="Porter J.L."/>
            <person name="Howden B."/>
            <person name="Hertweck C."/>
            <person name="Stinear T.P."/>
            <person name="Pidot S.J."/>
        </authorList>
    </citation>
    <scope>NUCLEOTIDE SEQUENCE [LARGE SCALE GENOMIC DNA]</scope>
    <source>
        <strain evidence="6 7">AUSMDU00012717</strain>
    </source>
</reference>
<evidence type="ECO:0000256" key="1">
    <source>
        <dbReference type="ARBA" id="ARBA00023015"/>
    </source>
</evidence>
<evidence type="ECO:0000256" key="2">
    <source>
        <dbReference type="ARBA" id="ARBA00023125"/>
    </source>
</evidence>
<gene>
    <name evidence="6" type="ORF">F5544_25450</name>
</gene>
<feature type="domain" description="HTH tetR-type" evidence="5">
    <location>
        <begin position="15"/>
        <end position="75"/>
    </location>
</feature>
<dbReference type="Proteomes" id="UP000503540">
    <property type="component" value="Chromosome"/>
</dbReference>
<name>A0A6G9YID3_9NOCA</name>
<dbReference type="InterPro" id="IPR036271">
    <property type="entry name" value="Tet_transcr_reg_TetR-rel_C_sf"/>
</dbReference>
<dbReference type="Pfam" id="PF16925">
    <property type="entry name" value="TetR_C_13"/>
    <property type="match status" value="1"/>
</dbReference>
<dbReference type="PANTHER" id="PTHR47506:SF6">
    <property type="entry name" value="HTH-TYPE TRANSCRIPTIONAL REPRESSOR NEMR"/>
    <property type="match status" value="1"/>
</dbReference>
<dbReference type="InterPro" id="IPR009057">
    <property type="entry name" value="Homeodomain-like_sf"/>
</dbReference>
<keyword evidence="2 4" id="KW-0238">DNA-binding</keyword>
<dbReference type="Gene3D" id="1.10.357.10">
    <property type="entry name" value="Tetracycline Repressor, domain 2"/>
    <property type="match status" value="1"/>
</dbReference>
<sequence length="213" mass="23353">MPDPTPTDGRRIRGERTRTAVLDAAVRLASTDGLGGLSLAQLASGLTVSKSALFTHWPDKQALQLAAVDHAAEQWAEQVVRPALADRTGVRALWALAEHRLDFYRKPVLPGRCFFVTTQAEFDDHPGPVRDRLRSHLRTWDELTRNLIRQAIQAGELNSETDPALLSYEIDALTGAVVVRSHLLDEDTFALARAAVLARLRGLGADPALLPKN</sequence>